<dbReference type="GO" id="GO:0005840">
    <property type="term" value="C:ribosome"/>
    <property type="evidence" value="ECO:0007669"/>
    <property type="project" value="UniProtKB-KW"/>
</dbReference>
<dbReference type="InterPro" id="IPR000630">
    <property type="entry name" value="Ribosomal_uS8"/>
</dbReference>
<sequence>MTKMFSNYSMGDFLIRIKNAAMAGNKSLEYRAEKQIVAMADALKKLGFLDTVKKEKGILSATLAFKNKKPVIMNIKLISKPGLRIYMGADEIGKKKGPSTYLITSPKGIISSKDAVKARTGGEVIAEIWS</sequence>
<dbReference type="GO" id="GO:0003735">
    <property type="term" value="F:structural constituent of ribosome"/>
    <property type="evidence" value="ECO:0007669"/>
    <property type="project" value="InterPro"/>
</dbReference>
<comment type="similarity">
    <text evidence="1">Belongs to the universal ribosomal protein uS8 family.</text>
</comment>
<organism evidence="6 7">
    <name type="scientific">Candidatus Woesebacteria bacterium GW2011_GWA1_44_23</name>
    <dbReference type="NCBI Taxonomy" id="1618558"/>
    <lineage>
        <taxon>Bacteria</taxon>
        <taxon>Candidatus Woeseibacteriota</taxon>
    </lineage>
</organism>
<name>A0A837IA71_9BACT</name>
<gene>
    <name evidence="6" type="ORF">UW47_C0001G0060</name>
</gene>
<keyword evidence="2 6" id="KW-0689">Ribosomal protein</keyword>
<dbReference type="AlphaFoldDB" id="A0A837IA71"/>
<dbReference type="SUPFAM" id="SSF56047">
    <property type="entry name" value="Ribosomal protein S8"/>
    <property type="match status" value="1"/>
</dbReference>
<evidence type="ECO:0000256" key="3">
    <source>
        <dbReference type="ARBA" id="ARBA00023274"/>
    </source>
</evidence>
<dbReference type="InterPro" id="IPR035987">
    <property type="entry name" value="Ribosomal_uS8_sf"/>
</dbReference>
<evidence type="ECO:0000313" key="6">
    <source>
        <dbReference type="EMBL" id="KKT55038.1"/>
    </source>
</evidence>
<keyword evidence="3" id="KW-0687">Ribonucleoprotein</keyword>
<protein>
    <recommendedName>
        <fullName evidence="4">Small ribosomal subunit protein uS8</fullName>
    </recommendedName>
    <alternativeName>
        <fullName evidence="5">30S ribosomal protein S8</fullName>
    </alternativeName>
</protein>
<dbReference type="Gene3D" id="3.30.1490.10">
    <property type="match status" value="1"/>
</dbReference>
<dbReference type="EMBL" id="LCIL01000001">
    <property type="protein sequence ID" value="KKT55038.1"/>
    <property type="molecule type" value="Genomic_DNA"/>
</dbReference>
<accession>A0A837IA71</accession>
<evidence type="ECO:0000256" key="2">
    <source>
        <dbReference type="ARBA" id="ARBA00022980"/>
    </source>
</evidence>
<proteinExistence type="inferred from homology"/>
<comment type="caution">
    <text evidence="6">The sequence shown here is derived from an EMBL/GenBank/DDBJ whole genome shotgun (WGS) entry which is preliminary data.</text>
</comment>
<dbReference type="Gene3D" id="3.30.1370.30">
    <property type="match status" value="1"/>
</dbReference>
<dbReference type="Proteomes" id="UP000034525">
    <property type="component" value="Unassembled WGS sequence"/>
</dbReference>
<evidence type="ECO:0000256" key="5">
    <source>
        <dbReference type="ARBA" id="ARBA00035525"/>
    </source>
</evidence>
<evidence type="ECO:0000313" key="7">
    <source>
        <dbReference type="Proteomes" id="UP000034525"/>
    </source>
</evidence>
<reference evidence="6 7" key="1">
    <citation type="journal article" date="2015" name="Nature">
        <title>rRNA introns, odd ribosomes, and small enigmatic genomes across a large radiation of phyla.</title>
        <authorList>
            <person name="Brown C.T."/>
            <person name="Hug L.A."/>
            <person name="Thomas B.C."/>
            <person name="Sharon I."/>
            <person name="Castelle C.J."/>
            <person name="Singh A."/>
            <person name="Wilkins M.J."/>
            <person name="Williams K.H."/>
            <person name="Banfield J.F."/>
        </authorList>
    </citation>
    <scope>NUCLEOTIDE SEQUENCE [LARGE SCALE GENOMIC DNA]</scope>
</reference>
<dbReference type="Pfam" id="PF00410">
    <property type="entry name" value="Ribosomal_S8"/>
    <property type="match status" value="1"/>
</dbReference>
<dbReference type="GO" id="GO:0006412">
    <property type="term" value="P:translation"/>
    <property type="evidence" value="ECO:0007669"/>
    <property type="project" value="InterPro"/>
</dbReference>
<evidence type="ECO:0000256" key="1">
    <source>
        <dbReference type="ARBA" id="ARBA00006471"/>
    </source>
</evidence>
<evidence type="ECO:0000256" key="4">
    <source>
        <dbReference type="ARBA" id="ARBA00035258"/>
    </source>
</evidence>
<dbReference type="GO" id="GO:1990904">
    <property type="term" value="C:ribonucleoprotein complex"/>
    <property type="evidence" value="ECO:0007669"/>
    <property type="project" value="UniProtKB-KW"/>
</dbReference>